<dbReference type="Proteomes" id="UP000790787">
    <property type="component" value="Chromosome 19"/>
</dbReference>
<name>A0AC58TD93_TOBAC</name>
<organism evidence="1 2">
    <name type="scientific">Nicotiana tabacum</name>
    <name type="common">Common tobacco</name>
    <dbReference type="NCBI Taxonomy" id="4097"/>
    <lineage>
        <taxon>Eukaryota</taxon>
        <taxon>Viridiplantae</taxon>
        <taxon>Streptophyta</taxon>
        <taxon>Embryophyta</taxon>
        <taxon>Tracheophyta</taxon>
        <taxon>Spermatophyta</taxon>
        <taxon>Magnoliopsida</taxon>
        <taxon>eudicotyledons</taxon>
        <taxon>Gunneridae</taxon>
        <taxon>Pentapetalae</taxon>
        <taxon>asterids</taxon>
        <taxon>lamiids</taxon>
        <taxon>Solanales</taxon>
        <taxon>Solanaceae</taxon>
        <taxon>Nicotianoideae</taxon>
        <taxon>Nicotianeae</taxon>
        <taxon>Nicotiana</taxon>
    </lineage>
</organism>
<evidence type="ECO:0000313" key="2">
    <source>
        <dbReference type="RefSeq" id="XP_075095203.1"/>
    </source>
</evidence>
<dbReference type="RefSeq" id="XP_075095203.1">
    <property type="nucleotide sequence ID" value="XM_075239102.1"/>
</dbReference>
<keyword evidence="1" id="KW-1185">Reference proteome</keyword>
<sequence>MRFQQVGSCKQWRGGGSGGGSGSVDFSDIFSVEMKFVHRRWMFNRNHHNRAGLKDKFIAKAQTLDDFLSRGRIRCPCVKYKCVKLLKTDEVKVHLYKKGFVKNYYIWTVHGENHASLDYVNFHNSFGGGGSPIAKHNAENSRYNEMMKDAFGIFSGVQSEPNDEANPNHCMKAQVHSKLTVVVRLLSIKLDSSIFQAGMDSIIELMNELNPGNIDLLKDFYTAKKFISKLGLSLEIIDYCEKGCILFYTDDASRENCKFCNQPHFKEVTNANTKNKIPIKAMHYLPLIPRLKRLYASMSSAPHMRWHYEHIRPPGILCHPSDGEA</sequence>
<reference evidence="1" key="1">
    <citation type="journal article" date="2014" name="Nat. Commun.">
        <title>The tobacco genome sequence and its comparison with those of tomato and potato.</title>
        <authorList>
            <person name="Sierro N."/>
            <person name="Battey J.N."/>
            <person name="Ouadi S."/>
            <person name="Bakaher N."/>
            <person name="Bovet L."/>
            <person name="Willig A."/>
            <person name="Goepfert S."/>
            <person name="Peitsch M.C."/>
            <person name="Ivanov N.V."/>
        </authorList>
    </citation>
    <scope>NUCLEOTIDE SEQUENCE [LARGE SCALE GENOMIC DNA]</scope>
</reference>
<gene>
    <name evidence="2" type="primary">LOC142173502</name>
</gene>
<reference evidence="2" key="2">
    <citation type="submission" date="2025-08" db="UniProtKB">
        <authorList>
            <consortium name="RefSeq"/>
        </authorList>
    </citation>
    <scope>IDENTIFICATION</scope>
    <source>
        <tissue evidence="2">Leaf</tissue>
    </source>
</reference>
<accession>A0AC58TD93</accession>
<evidence type="ECO:0000313" key="1">
    <source>
        <dbReference type="Proteomes" id="UP000790787"/>
    </source>
</evidence>
<protein>
    <submittedName>
        <fullName evidence="2">Uncharacterized protein LOC142173502</fullName>
    </submittedName>
</protein>
<proteinExistence type="predicted"/>